<feature type="region of interest" description="Disordered" evidence="1">
    <location>
        <begin position="20"/>
        <end position="53"/>
    </location>
</feature>
<gene>
    <name evidence="2" type="ORF">K435DRAFT_873111</name>
</gene>
<name>A0A4S8L051_DENBC</name>
<dbReference type="EMBL" id="ML179790">
    <property type="protein sequence ID" value="THU81640.1"/>
    <property type="molecule type" value="Genomic_DNA"/>
</dbReference>
<organism evidence="2 3">
    <name type="scientific">Dendrothele bispora (strain CBS 962.96)</name>
    <dbReference type="NCBI Taxonomy" id="1314807"/>
    <lineage>
        <taxon>Eukaryota</taxon>
        <taxon>Fungi</taxon>
        <taxon>Dikarya</taxon>
        <taxon>Basidiomycota</taxon>
        <taxon>Agaricomycotina</taxon>
        <taxon>Agaricomycetes</taxon>
        <taxon>Agaricomycetidae</taxon>
        <taxon>Agaricales</taxon>
        <taxon>Agaricales incertae sedis</taxon>
        <taxon>Dendrothele</taxon>
    </lineage>
</organism>
<proteinExistence type="predicted"/>
<keyword evidence="3" id="KW-1185">Reference proteome</keyword>
<dbReference type="AlphaFoldDB" id="A0A4S8L051"/>
<protein>
    <recommendedName>
        <fullName evidence="4">Core-binding (CB) domain-containing protein</fullName>
    </recommendedName>
</protein>
<dbReference type="Proteomes" id="UP000297245">
    <property type="component" value="Unassembled WGS sequence"/>
</dbReference>
<feature type="compositionally biased region" description="Polar residues" evidence="1">
    <location>
        <begin position="25"/>
        <end position="53"/>
    </location>
</feature>
<accession>A0A4S8L051</accession>
<reference evidence="2 3" key="1">
    <citation type="journal article" date="2019" name="Nat. Ecol. Evol.">
        <title>Megaphylogeny resolves global patterns of mushroom evolution.</title>
        <authorList>
            <person name="Varga T."/>
            <person name="Krizsan K."/>
            <person name="Foldi C."/>
            <person name="Dima B."/>
            <person name="Sanchez-Garcia M."/>
            <person name="Sanchez-Ramirez S."/>
            <person name="Szollosi G.J."/>
            <person name="Szarkandi J.G."/>
            <person name="Papp V."/>
            <person name="Albert L."/>
            <person name="Andreopoulos W."/>
            <person name="Angelini C."/>
            <person name="Antonin V."/>
            <person name="Barry K.W."/>
            <person name="Bougher N.L."/>
            <person name="Buchanan P."/>
            <person name="Buyck B."/>
            <person name="Bense V."/>
            <person name="Catcheside P."/>
            <person name="Chovatia M."/>
            <person name="Cooper J."/>
            <person name="Damon W."/>
            <person name="Desjardin D."/>
            <person name="Finy P."/>
            <person name="Geml J."/>
            <person name="Haridas S."/>
            <person name="Hughes K."/>
            <person name="Justo A."/>
            <person name="Karasinski D."/>
            <person name="Kautmanova I."/>
            <person name="Kiss B."/>
            <person name="Kocsube S."/>
            <person name="Kotiranta H."/>
            <person name="LaButti K.M."/>
            <person name="Lechner B.E."/>
            <person name="Liimatainen K."/>
            <person name="Lipzen A."/>
            <person name="Lukacs Z."/>
            <person name="Mihaltcheva S."/>
            <person name="Morgado L.N."/>
            <person name="Niskanen T."/>
            <person name="Noordeloos M.E."/>
            <person name="Ohm R.A."/>
            <person name="Ortiz-Santana B."/>
            <person name="Ovrebo C."/>
            <person name="Racz N."/>
            <person name="Riley R."/>
            <person name="Savchenko A."/>
            <person name="Shiryaev A."/>
            <person name="Soop K."/>
            <person name="Spirin V."/>
            <person name="Szebenyi C."/>
            <person name="Tomsovsky M."/>
            <person name="Tulloss R.E."/>
            <person name="Uehling J."/>
            <person name="Grigoriev I.V."/>
            <person name="Vagvolgyi C."/>
            <person name="Papp T."/>
            <person name="Martin F.M."/>
            <person name="Miettinen O."/>
            <person name="Hibbett D.S."/>
            <person name="Nagy L.G."/>
        </authorList>
    </citation>
    <scope>NUCLEOTIDE SEQUENCE [LARGE SCALE GENOMIC DNA]</scope>
    <source>
        <strain evidence="2 3">CBS 962.96</strain>
    </source>
</reference>
<evidence type="ECO:0000256" key="1">
    <source>
        <dbReference type="SAM" id="MobiDB-lite"/>
    </source>
</evidence>
<dbReference type="OrthoDB" id="3266428at2759"/>
<evidence type="ECO:0000313" key="2">
    <source>
        <dbReference type="EMBL" id="THU81640.1"/>
    </source>
</evidence>
<evidence type="ECO:0000313" key="3">
    <source>
        <dbReference type="Proteomes" id="UP000297245"/>
    </source>
</evidence>
<sequence>MLRSRDVKIAIVIQKDARPPLPHFSQPTLTTSTLAPSQNASSKSRLSNDPSLSFTINPALPDSVRDAIAGAVKPDTRIRHQRAVKEFLNWADTRGLRADEILPAPESTLLEYAATFAGRLAGGTVNTLENQYRRFFAIYY</sequence>
<evidence type="ECO:0008006" key="4">
    <source>
        <dbReference type="Google" id="ProtNLM"/>
    </source>
</evidence>